<organism evidence="13 14">
    <name type="scientific">Candidatus Promineifilum breve</name>
    <dbReference type="NCBI Taxonomy" id="1806508"/>
    <lineage>
        <taxon>Bacteria</taxon>
        <taxon>Bacillati</taxon>
        <taxon>Chloroflexota</taxon>
        <taxon>Ardenticatenia</taxon>
        <taxon>Candidatus Promineifilales</taxon>
        <taxon>Candidatus Promineifilaceae</taxon>
        <taxon>Candidatus Promineifilum</taxon>
    </lineage>
</organism>
<feature type="transmembrane region" description="Helical" evidence="9">
    <location>
        <begin position="53"/>
        <end position="73"/>
    </location>
</feature>
<evidence type="ECO:0000256" key="11">
    <source>
        <dbReference type="SAM" id="MobiDB-lite"/>
    </source>
</evidence>
<evidence type="ECO:0000256" key="5">
    <source>
        <dbReference type="ARBA" id="ARBA00022592"/>
    </source>
</evidence>
<evidence type="ECO:0000256" key="9">
    <source>
        <dbReference type="RuleBase" id="RU363032"/>
    </source>
</evidence>
<feature type="transmembrane region" description="Helical" evidence="9">
    <location>
        <begin position="312"/>
        <end position="334"/>
    </location>
</feature>
<dbReference type="EMBL" id="LN890655">
    <property type="protein sequence ID" value="CUS01898.1"/>
    <property type="molecule type" value="Genomic_DNA"/>
</dbReference>
<keyword evidence="8 9" id="KW-0472">Membrane</keyword>
<dbReference type="AlphaFoldDB" id="A0A160SZS4"/>
<evidence type="ECO:0000256" key="10">
    <source>
        <dbReference type="RuleBase" id="RU363054"/>
    </source>
</evidence>
<dbReference type="InterPro" id="IPR011864">
    <property type="entry name" value="Phosphate_PstC"/>
</dbReference>
<dbReference type="PANTHER" id="PTHR30425">
    <property type="entry name" value="PHOSPHATE TRANSPORT SYSTEM PERMEASE PROTEIN PST"/>
    <property type="match status" value="1"/>
</dbReference>
<name>A0A160SZS4_9CHLR</name>
<keyword evidence="14" id="KW-1185">Reference proteome</keyword>
<comment type="subcellular location">
    <subcellularLocation>
        <location evidence="1 9">Cell membrane</location>
        <topology evidence="1 9">Multi-pass membrane protein</topology>
    </subcellularLocation>
</comment>
<gene>
    <name evidence="13" type="primary">pstC</name>
    <name evidence="13" type="ORF">CFX0092_A0017</name>
</gene>
<evidence type="ECO:0000256" key="7">
    <source>
        <dbReference type="ARBA" id="ARBA00022989"/>
    </source>
</evidence>
<dbReference type="PANTHER" id="PTHR30425:SF1">
    <property type="entry name" value="PHOSPHATE TRANSPORT SYSTEM PERMEASE PROTEIN PSTC"/>
    <property type="match status" value="1"/>
</dbReference>
<reference evidence="13" key="1">
    <citation type="submission" date="2016-01" db="EMBL/GenBank/DDBJ databases">
        <authorList>
            <person name="Mcilroy J.S."/>
            <person name="Karst M S."/>
            <person name="Albertsen M."/>
        </authorList>
    </citation>
    <scope>NUCLEOTIDE SEQUENCE</scope>
    <source>
        <strain evidence="13">Cfx-K</strain>
    </source>
</reference>
<dbReference type="GO" id="GO:0006817">
    <property type="term" value="P:phosphate ion transport"/>
    <property type="evidence" value="ECO:0007669"/>
    <property type="project" value="UniProtKB-KW"/>
</dbReference>
<dbReference type="GO" id="GO:0005886">
    <property type="term" value="C:plasma membrane"/>
    <property type="evidence" value="ECO:0007669"/>
    <property type="project" value="UniProtKB-SubCell"/>
</dbReference>
<evidence type="ECO:0000313" key="13">
    <source>
        <dbReference type="EMBL" id="CUS01898.1"/>
    </source>
</evidence>
<dbReference type="CDD" id="cd06261">
    <property type="entry name" value="TM_PBP2"/>
    <property type="match status" value="1"/>
</dbReference>
<dbReference type="OrthoDB" id="9785113at2"/>
<evidence type="ECO:0000313" key="14">
    <source>
        <dbReference type="Proteomes" id="UP000215027"/>
    </source>
</evidence>
<dbReference type="NCBIfam" id="TIGR02138">
    <property type="entry name" value="phosphate_pstC"/>
    <property type="match status" value="1"/>
</dbReference>
<keyword evidence="4 10" id="KW-1003">Cell membrane</keyword>
<protein>
    <recommendedName>
        <fullName evidence="10">Phosphate transport system permease protein</fullName>
    </recommendedName>
</protein>
<evidence type="ECO:0000256" key="2">
    <source>
        <dbReference type="ARBA" id="ARBA00007069"/>
    </source>
</evidence>
<dbReference type="GO" id="GO:0005315">
    <property type="term" value="F:phosphate transmembrane transporter activity"/>
    <property type="evidence" value="ECO:0007669"/>
    <property type="project" value="InterPro"/>
</dbReference>
<dbReference type="InterPro" id="IPR035906">
    <property type="entry name" value="MetI-like_sf"/>
</dbReference>
<comment type="function">
    <text evidence="10">Part of the binding-protein-dependent transport system for phosphate; probably responsible for the translocation of the substrate across the membrane.</text>
</comment>
<dbReference type="SUPFAM" id="SSF161098">
    <property type="entry name" value="MetI-like"/>
    <property type="match status" value="1"/>
</dbReference>
<keyword evidence="7 9" id="KW-1133">Transmembrane helix</keyword>
<feature type="transmembrane region" description="Helical" evidence="9">
    <location>
        <begin position="257"/>
        <end position="279"/>
    </location>
</feature>
<dbReference type="InterPro" id="IPR051124">
    <property type="entry name" value="Phosphate_Transport_Permease"/>
</dbReference>
<comment type="similarity">
    <text evidence="2 10">Belongs to the binding-protein-dependent transport system permease family. CysTW subfamily.</text>
</comment>
<evidence type="ECO:0000259" key="12">
    <source>
        <dbReference type="PROSITE" id="PS50928"/>
    </source>
</evidence>
<evidence type="ECO:0000256" key="6">
    <source>
        <dbReference type="ARBA" id="ARBA00022692"/>
    </source>
</evidence>
<evidence type="ECO:0000256" key="8">
    <source>
        <dbReference type="ARBA" id="ARBA00023136"/>
    </source>
</evidence>
<proteinExistence type="inferred from homology"/>
<feature type="region of interest" description="Disordered" evidence="11">
    <location>
        <begin position="1"/>
        <end position="38"/>
    </location>
</feature>
<dbReference type="PROSITE" id="PS50928">
    <property type="entry name" value="ABC_TM1"/>
    <property type="match status" value="1"/>
</dbReference>
<accession>A0A160SZS4</accession>
<evidence type="ECO:0000256" key="4">
    <source>
        <dbReference type="ARBA" id="ARBA00022475"/>
    </source>
</evidence>
<feature type="transmembrane region" description="Helical" evidence="9">
    <location>
        <begin position="147"/>
        <end position="171"/>
    </location>
</feature>
<feature type="transmembrane region" description="Helical" evidence="9">
    <location>
        <begin position="103"/>
        <end position="127"/>
    </location>
</feature>
<dbReference type="Pfam" id="PF00528">
    <property type="entry name" value="BPD_transp_1"/>
    <property type="match status" value="1"/>
</dbReference>
<dbReference type="RefSeq" id="WP_095041575.1">
    <property type="nucleotide sequence ID" value="NZ_LN890655.1"/>
</dbReference>
<feature type="domain" description="ABC transmembrane type-1" evidence="12">
    <location>
        <begin position="107"/>
        <end position="335"/>
    </location>
</feature>
<dbReference type="InterPro" id="IPR000515">
    <property type="entry name" value="MetI-like"/>
</dbReference>
<feature type="transmembrane region" description="Helical" evidence="9">
    <location>
        <begin position="198"/>
        <end position="218"/>
    </location>
</feature>
<dbReference type="KEGG" id="pbf:CFX0092_A0017"/>
<evidence type="ECO:0000256" key="1">
    <source>
        <dbReference type="ARBA" id="ARBA00004651"/>
    </source>
</evidence>
<keyword evidence="3 9" id="KW-0813">Transport</keyword>
<dbReference type="Gene3D" id="1.10.3720.10">
    <property type="entry name" value="MetI-like"/>
    <property type="match status" value="1"/>
</dbReference>
<dbReference type="Proteomes" id="UP000215027">
    <property type="component" value="Chromosome I"/>
</dbReference>
<evidence type="ECO:0000256" key="3">
    <source>
        <dbReference type="ARBA" id="ARBA00022448"/>
    </source>
</evidence>
<sequence>MEISRPDKLNLNPPDSAAAFPGKPVPTREKAGPVAPRGRGAARALKNNVARRVLFTAAVLLILLLVLIGVVLVREALPILRVTSLIDILTSQNWHPTQMAFGLLPFIAGSFIVTVFAMLLGVAPAVLSGIYLAEYTSARRRTMVKPVVDLLAGIPSVVYGLWGVLFVVPLIREVIAPTLDSALGARFPLFAATNPSGYSVLAGAIVLAIMVFPLIVAVTDEVLRNIPAQLRESALALGATRWETTWLVVRRAGLPGIAASIVLAFSRAFGETLAIMMVIGNTPQIPRSIFDAAYPLPALIANAYSEMMSVPLYQSALMLAALVLLVIVLMFNIVARRVICRLGAGCA</sequence>
<keyword evidence="5 10" id="KW-0592">Phosphate transport</keyword>
<keyword evidence="6 9" id="KW-0812">Transmembrane</keyword>